<dbReference type="Pfam" id="PF05241">
    <property type="entry name" value="EBP"/>
    <property type="match status" value="1"/>
</dbReference>
<dbReference type="PANTHER" id="PTHR31204:SF1">
    <property type="entry name" value="SIGMA INTRACELLULAR RECEPTOR 2"/>
    <property type="match status" value="1"/>
</dbReference>
<dbReference type="GO" id="GO:0042632">
    <property type="term" value="P:cholesterol homeostasis"/>
    <property type="evidence" value="ECO:0007669"/>
    <property type="project" value="Ensembl"/>
</dbReference>
<dbReference type="GO" id="GO:0008142">
    <property type="term" value="F:oxysterol binding"/>
    <property type="evidence" value="ECO:0007669"/>
    <property type="project" value="Ensembl"/>
</dbReference>
<feature type="transmembrane region" description="Helical" evidence="6">
    <location>
        <begin position="72"/>
        <end position="93"/>
    </location>
</feature>
<evidence type="ECO:0000256" key="3">
    <source>
        <dbReference type="ARBA" id="ARBA00022989"/>
    </source>
</evidence>
<dbReference type="FunCoup" id="A0A8I3NKM8">
    <property type="interactions" value="122"/>
</dbReference>
<gene>
    <name evidence="8" type="primary">TMEM97</name>
</gene>
<dbReference type="GO" id="GO:0005764">
    <property type="term" value="C:lysosome"/>
    <property type="evidence" value="ECO:0007669"/>
    <property type="project" value="Ensembl"/>
</dbReference>
<reference evidence="8" key="1">
    <citation type="submission" date="2020-03" db="EMBL/GenBank/DDBJ databases">
        <title>Long-read based genome assembly of a Labrador retriever dog.</title>
        <authorList>
            <person name="Eory L."/>
            <person name="Zhang W."/>
            <person name="Schoenebeck J."/>
        </authorList>
    </citation>
    <scope>NUCLEOTIDE SEQUENCE [LARGE SCALE GENOMIC DNA]</scope>
    <source>
        <strain evidence="8">Labrador retriever</strain>
    </source>
</reference>
<keyword evidence="2 5" id="KW-0812">Transmembrane</keyword>
<dbReference type="PANTHER" id="PTHR31204">
    <property type="entry name" value="SIGMA INTRACELLULAR RECEPTOR 2"/>
    <property type="match status" value="1"/>
</dbReference>
<dbReference type="Ensembl" id="ENSCAFT00845027188.1">
    <property type="protein sequence ID" value="ENSCAFP00845021388.1"/>
    <property type="gene ID" value="ENSCAFG00845015218.1"/>
</dbReference>
<dbReference type="AlphaFoldDB" id="A0A8I3NKM8"/>
<proteinExistence type="predicted"/>
<evidence type="ECO:0000313" key="8">
    <source>
        <dbReference type="Ensembl" id="ENSCAFP00845021388.1"/>
    </source>
</evidence>
<evidence type="ECO:0000259" key="7">
    <source>
        <dbReference type="PROSITE" id="PS51751"/>
    </source>
</evidence>
<dbReference type="OrthoDB" id="433124at2759"/>
<dbReference type="Proteomes" id="UP000805418">
    <property type="component" value="Chromosome 9"/>
</dbReference>
<evidence type="ECO:0000256" key="5">
    <source>
        <dbReference type="PROSITE-ProRule" id="PRU01087"/>
    </source>
</evidence>
<reference evidence="8" key="2">
    <citation type="submission" date="2025-08" db="UniProtKB">
        <authorList>
            <consortium name="Ensembl"/>
        </authorList>
    </citation>
    <scope>IDENTIFICATION</scope>
    <source>
        <strain evidence="8">Boxer</strain>
    </source>
</reference>
<feature type="transmembrane region" description="Helical" evidence="6">
    <location>
        <begin position="151"/>
        <end position="170"/>
    </location>
</feature>
<dbReference type="GO" id="GO:0031965">
    <property type="term" value="C:nuclear membrane"/>
    <property type="evidence" value="ECO:0007669"/>
    <property type="project" value="Ensembl"/>
</dbReference>
<protein>
    <submittedName>
        <fullName evidence="8">Transmembrane protein 97</fullName>
    </submittedName>
</protein>
<keyword evidence="3 5" id="KW-1133">Transmembrane helix</keyword>
<evidence type="ECO:0000313" key="9">
    <source>
        <dbReference type="Proteomes" id="UP000805418"/>
    </source>
</evidence>
<keyword evidence="9" id="KW-1185">Reference proteome</keyword>
<dbReference type="GO" id="GO:0090303">
    <property type="term" value="P:positive regulation of wound healing"/>
    <property type="evidence" value="ECO:0007669"/>
    <property type="project" value="Ensembl"/>
</dbReference>
<feature type="transmembrane region" description="Helical" evidence="6">
    <location>
        <begin position="105"/>
        <end position="124"/>
    </location>
</feature>
<dbReference type="PROSITE" id="PS51751">
    <property type="entry name" value="EXPERA"/>
    <property type="match status" value="1"/>
</dbReference>
<comment type="subcellular location">
    <subcellularLocation>
        <location evidence="1">Membrane</location>
        <topology evidence="1">Multi-pass membrane protein</topology>
    </subcellularLocation>
</comment>
<accession>A0A8I3NKM8</accession>
<organism evidence="8 9">
    <name type="scientific">Canis lupus familiaris</name>
    <name type="common">Dog</name>
    <name type="synonym">Canis familiaris</name>
    <dbReference type="NCBI Taxonomy" id="9615"/>
    <lineage>
        <taxon>Eukaryota</taxon>
        <taxon>Metazoa</taxon>
        <taxon>Chordata</taxon>
        <taxon>Craniata</taxon>
        <taxon>Vertebrata</taxon>
        <taxon>Euteleostomi</taxon>
        <taxon>Mammalia</taxon>
        <taxon>Eutheria</taxon>
        <taxon>Laurasiatheria</taxon>
        <taxon>Carnivora</taxon>
        <taxon>Caniformia</taxon>
        <taxon>Canidae</taxon>
        <taxon>Canis</taxon>
    </lineage>
</organism>
<keyword evidence="4 5" id="KW-0472">Membrane</keyword>
<dbReference type="GO" id="GO:0032383">
    <property type="term" value="P:regulation of intracellular cholesterol transport"/>
    <property type="evidence" value="ECO:0007669"/>
    <property type="project" value="Ensembl"/>
</dbReference>
<dbReference type="InterPro" id="IPR033118">
    <property type="entry name" value="EXPERA"/>
</dbReference>
<evidence type="ECO:0000256" key="4">
    <source>
        <dbReference type="ARBA" id="ARBA00023136"/>
    </source>
</evidence>
<evidence type="ECO:0000256" key="2">
    <source>
        <dbReference type="ARBA" id="ARBA00022692"/>
    </source>
</evidence>
<dbReference type="GO" id="GO:0005783">
    <property type="term" value="C:endoplasmic reticulum"/>
    <property type="evidence" value="ECO:0000318"/>
    <property type="project" value="GO_Central"/>
</dbReference>
<dbReference type="InterPro" id="IPR051987">
    <property type="entry name" value="Sigma-2_receptor-like"/>
</dbReference>
<sequence>MLGIVALGSGHHPGICVVTESWCQLARVTVRAGESGPEEGRLESELLTNLLKWYTTEFKDPLLQAPPTWFKSFLFCELVFQLPFFPMATYAFLRGGCRWIRTPAIIYSVHTMTTLIPILSTLLFEDFSKASGFKGQGPKTFRERLTLVSVYAPYLLIPLMLLLFMLRSPYYKYEEKRKKK</sequence>
<name>A0A8I3NKM8_CANLF</name>
<dbReference type="GO" id="GO:0140077">
    <property type="term" value="P:positive regulation of lipoprotein transport"/>
    <property type="evidence" value="ECO:0007669"/>
    <property type="project" value="Ensembl"/>
</dbReference>
<dbReference type="GO" id="GO:0005791">
    <property type="term" value="C:rough endoplasmic reticulum"/>
    <property type="evidence" value="ECO:0007669"/>
    <property type="project" value="Ensembl"/>
</dbReference>
<dbReference type="GeneTree" id="ENSGT00390000007149"/>
<dbReference type="GO" id="GO:0005886">
    <property type="term" value="C:plasma membrane"/>
    <property type="evidence" value="ECO:0007669"/>
    <property type="project" value="Ensembl"/>
</dbReference>
<evidence type="ECO:0000256" key="1">
    <source>
        <dbReference type="ARBA" id="ARBA00004141"/>
    </source>
</evidence>
<reference evidence="8" key="3">
    <citation type="submission" date="2025-09" db="UniProtKB">
        <authorList>
            <consortium name="Ensembl"/>
        </authorList>
    </citation>
    <scope>IDENTIFICATION</scope>
    <source>
        <strain evidence="8">Boxer</strain>
    </source>
</reference>
<evidence type="ECO:0000256" key="6">
    <source>
        <dbReference type="SAM" id="Phobius"/>
    </source>
</evidence>
<feature type="domain" description="EXPERA" evidence="7">
    <location>
        <begin position="12"/>
        <end position="162"/>
    </location>
</feature>